<accession>A0A967E5B0</accession>
<dbReference type="Proteomes" id="UP000707206">
    <property type="component" value="Unassembled WGS sequence"/>
</dbReference>
<keyword evidence="3" id="KW-1185">Reference proteome</keyword>
<comment type="caution">
    <text evidence="2">The sequence shown here is derived from an EMBL/GenBank/DDBJ whole genome shotgun (WGS) entry which is preliminary data.</text>
</comment>
<proteinExistence type="predicted"/>
<reference evidence="2" key="2">
    <citation type="submission" date="2020-03" db="EMBL/GenBank/DDBJ databases">
        <title>Flavobacteriaceae bacterium strain TP-CH-4, a member of the family Flavobacteriaceae isolated from a deep-sea seamount.</title>
        <authorList>
            <person name="Zhang D.-C."/>
        </authorList>
    </citation>
    <scope>NUCLEOTIDE SEQUENCE</scope>
    <source>
        <strain evidence="2">TP-CH-4</strain>
    </source>
</reference>
<reference evidence="2" key="1">
    <citation type="submission" date="2019-07" db="EMBL/GenBank/DDBJ databases">
        <authorList>
            <person name="De-Chao Zhang Q."/>
        </authorList>
    </citation>
    <scope>NUCLEOTIDE SEQUENCE</scope>
    <source>
        <strain evidence="2">TP-CH-4</strain>
    </source>
</reference>
<dbReference type="Gene3D" id="3.10.450.50">
    <property type="match status" value="1"/>
</dbReference>
<dbReference type="EMBL" id="VIKU02000002">
    <property type="protein sequence ID" value="NHF59252.1"/>
    <property type="molecule type" value="Genomic_DNA"/>
</dbReference>
<dbReference type="InterPro" id="IPR032710">
    <property type="entry name" value="NTF2-like_dom_sf"/>
</dbReference>
<feature type="chain" id="PRO_5037790760" evidence="1">
    <location>
        <begin position="19"/>
        <end position="151"/>
    </location>
</feature>
<evidence type="ECO:0000313" key="3">
    <source>
        <dbReference type="Proteomes" id="UP000707206"/>
    </source>
</evidence>
<evidence type="ECO:0000313" key="2">
    <source>
        <dbReference type="EMBL" id="NHF59252.1"/>
    </source>
</evidence>
<gene>
    <name evidence="2" type="ORF">FK220_007865</name>
</gene>
<name>A0A967E5B0_9FLAO</name>
<dbReference type="SUPFAM" id="SSF54427">
    <property type="entry name" value="NTF2-like"/>
    <property type="match status" value="1"/>
</dbReference>
<sequence>MKNGFLVLLFLLVGSVKAQDSDEVAVQKTIEAFFEGFHRQDSLMIKETATRDMVLQTISKDSAGNNFVRTEAFSKFLKSIVGIPKTTQFQEVIKGYSIQIDGPMANAWTPYEFRLNNAFHHCGVNSFQLVKHKEDWKIVYLIDTRRTEGCE</sequence>
<organism evidence="2 3">
    <name type="scientific">Pelagihabitans pacificus</name>
    <dbReference type="NCBI Taxonomy" id="2696054"/>
    <lineage>
        <taxon>Bacteria</taxon>
        <taxon>Pseudomonadati</taxon>
        <taxon>Bacteroidota</taxon>
        <taxon>Flavobacteriia</taxon>
        <taxon>Flavobacteriales</taxon>
        <taxon>Flavobacteriaceae</taxon>
        <taxon>Pelagihabitans</taxon>
    </lineage>
</organism>
<keyword evidence="1" id="KW-0732">Signal</keyword>
<protein>
    <submittedName>
        <fullName evidence="2">Nuclear transport factor 2 family protein</fullName>
    </submittedName>
</protein>
<feature type="signal peptide" evidence="1">
    <location>
        <begin position="1"/>
        <end position="18"/>
    </location>
</feature>
<dbReference type="RefSeq" id="WP_152573770.1">
    <property type="nucleotide sequence ID" value="NZ_VIKU02000002.1"/>
</dbReference>
<evidence type="ECO:0000256" key="1">
    <source>
        <dbReference type="SAM" id="SignalP"/>
    </source>
</evidence>
<dbReference type="AlphaFoldDB" id="A0A967E5B0"/>